<gene>
    <name evidence="3" type="ORF">M0L20_16445</name>
</gene>
<keyword evidence="1" id="KW-0812">Transmembrane</keyword>
<dbReference type="NCBIfam" id="NF047646">
    <property type="entry name" value="REP_Tyr_transpos"/>
    <property type="match status" value="1"/>
</dbReference>
<dbReference type="SMART" id="SM01321">
    <property type="entry name" value="Y1_Tnp"/>
    <property type="match status" value="1"/>
</dbReference>
<dbReference type="Proteomes" id="UP001202180">
    <property type="component" value="Unassembled WGS sequence"/>
</dbReference>
<accession>A0ABT0HMR0</accession>
<dbReference type="RefSeq" id="WP_248478002.1">
    <property type="nucleotide sequence ID" value="NZ_JALPRF010000002.1"/>
</dbReference>
<organism evidence="3 4">
    <name type="scientific">Spirosoma liriopis</name>
    <dbReference type="NCBI Taxonomy" id="2937440"/>
    <lineage>
        <taxon>Bacteria</taxon>
        <taxon>Pseudomonadati</taxon>
        <taxon>Bacteroidota</taxon>
        <taxon>Cytophagia</taxon>
        <taxon>Cytophagales</taxon>
        <taxon>Cytophagaceae</taxon>
        <taxon>Spirosoma</taxon>
    </lineage>
</organism>
<evidence type="ECO:0000313" key="3">
    <source>
        <dbReference type="EMBL" id="MCK8493459.1"/>
    </source>
</evidence>
<reference evidence="3 4" key="1">
    <citation type="submission" date="2022-04" db="EMBL/GenBank/DDBJ databases">
        <title>Spirosoma sp. strain RP8 genome sequencing and assembly.</title>
        <authorList>
            <person name="Jung Y."/>
        </authorList>
    </citation>
    <scope>NUCLEOTIDE SEQUENCE [LARGE SCALE GENOMIC DNA]</scope>
    <source>
        <strain evidence="3 4">RP8</strain>
    </source>
</reference>
<dbReference type="InterPro" id="IPR052715">
    <property type="entry name" value="RAYT_transposase"/>
</dbReference>
<dbReference type="SUPFAM" id="SSF143422">
    <property type="entry name" value="Transposase IS200-like"/>
    <property type="match status" value="1"/>
</dbReference>
<name>A0ABT0HMR0_9BACT</name>
<dbReference type="InterPro" id="IPR036515">
    <property type="entry name" value="Transposase_17_sf"/>
</dbReference>
<feature type="transmembrane region" description="Helical" evidence="1">
    <location>
        <begin position="48"/>
        <end position="69"/>
    </location>
</feature>
<dbReference type="PANTHER" id="PTHR36966:SF1">
    <property type="entry name" value="REP-ASSOCIATED TYROSINE TRANSPOSASE"/>
    <property type="match status" value="1"/>
</dbReference>
<keyword evidence="4" id="KW-1185">Reference proteome</keyword>
<protein>
    <submittedName>
        <fullName evidence="3">Transposase</fullName>
    </submittedName>
</protein>
<dbReference type="InterPro" id="IPR002686">
    <property type="entry name" value="Transposase_17"/>
</dbReference>
<dbReference type="Pfam" id="PF01797">
    <property type="entry name" value="Y1_Tnp"/>
    <property type="match status" value="1"/>
</dbReference>
<proteinExistence type="predicted"/>
<dbReference type="Gene3D" id="3.30.70.1290">
    <property type="entry name" value="Transposase IS200-like"/>
    <property type="match status" value="1"/>
</dbReference>
<dbReference type="EMBL" id="JALPRF010000002">
    <property type="protein sequence ID" value="MCK8493459.1"/>
    <property type="molecule type" value="Genomic_DNA"/>
</dbReference>
<dbReference type="PANTHER" id="PTHR36966">
    <property type="entry name" value="REP-ASSOCIATED TYROSINE TRANSPOSASE"/>
    <property type="match status" value="1"/>
</dbReference>
<comment type="caution">
    <text evidence="3">The sequence shown here is derived from an EMBL/GenBank/DDBJ whole genome shotgun (WGS) entry which is preliminary data.</text>
</comment>
<evidence type="ECO:0000259" key="2">
    <source>
        <dbReference type="SMART" id="SM01321"/>
    </source>
</evidence>
<evidence type="ECO:0000313" key="4">
    <source>
        <dbReference type="Proteomes" id="UP001202180"/>
    </source>
</evidence>
<sequence length="178" mass="21854">MGLRNRTLLTEERCFFVTTTCWHHQPLLFDNNCYKILFDSFAFYNQKYHARLVAYVFMTNYIHFIIVFLEKNHLIEYMRDFKKFTSLKLREYIQLTRPHFLDDIAYAYRTQHFKIWTDRFDDVYLYSRDVCETKIDYMHTNPVRAGMVNCAADYRYSSMAFYNGLRPQSQLLHYRELF</sequence>
<evidence type="ECO:0000256" key="1">
    <source>
        <dbReference type="SAM" id="Phobius"/>
    </source>
</evidence>
<feature type="domain" description="Transposase IS200-like" evidence="2">
    <location>
        <begin position="10"/>
        <end position="141"/>
    </location>
</feature>
<keyword evidence="1" id="KW-0472">Membrane</keyword>
<keyword evidence="1" id="KW-1133">Transmembrane helix</keyword>